<dbReference type="Gene3D" id="2.40.300.10">
    <property type="entry name" value="Head decoration protein D"/>
    <property type="match status" value="1"/>
</dbReference>
<evidence type="ECO:0000256" key="1">
    <source>
        <dbReference type="SAM" id="Coils"/>
    </source>
</evidence>
<protein>
    <recommendedName>
        <fullName evidence="5">Peptidase S74 domain-containing protein</fullName>
    </recommendedName>
</protein>
<reference evidence="3 4" key="1">
    <citation type="journal article" date="2016" name="Nat. Commun.">
        <title>Thousands of microbial genomes shed light on interconnected biogeochemical processes in an aquifer system.</title>
        <authorList>
            <person name="Anantharaman K."/>
            <person name="Brown C.T."/>
            <person name="Hug L.A."/>
            <person name="Sharon I."/>
            <person name="Castelle C.J."/>
            <person name="Probst A.J."/>
            <person name="Thomas B.C."/>
            <person name="Singh A."/>
            <person name="Wilkins M.J."/>
            <person name="Karaoz U."/>
            <person name="Brodie E.L."/>
            <person name="Williams K.H."/>
            <person name="Hubbard S.S."/>
            <person name="Banfield J.F."/>
        </authorList>
    </citation>
    <scope>NUCLEOTIDE SEQUENCE [LARGE SCALE GENOMIC DNA]</scope>
</reference>
<evidence type="ECO:0000256" key="2">
    <source>
        <dbReference type="SAM" id="MobiDB-lite"/>
    </source>
</evidence>
<feature type="region of interest" description="Disordered" evidence="2">
    <location>
        <begin position="1358"/>
        <end position="1388"/>
    </location>
</feature>
<evidence type="ECO:0008006" key="5">
    <source>
        <dbReference type="Google" id="ProtNLM"/>
    </source>
</evidence>
<feature type="compositionally biased region" description="Polar residues" evidence="2">
    <location>
        <begin position="1358"/>
        <end position="1371"/>
    </location>
</feature>
<comment type="caution">
    <text evidence="3">The sequence shown here is derived from an EMBL/GenBank/DDBJ whole genome shotgun (WGS) entry which is preliminary data.</text>
</comment>
<feature type="coiled-coil region" evidence="1">
    <location>
        <begin position="1400"/>
        <end position="1427"/>
    </location>
</feature>
<evidence type="ECO:0000313" key="3">
    <source>
        <dbReference type="EMBL" id="OGD88073.1"/>
    </source>
</evidence>
<keyword evidence="1" id="KW-0175">Coiled coil</keyword>
<feature type="region of interest" description="Disordered" evidence="2">
    <location>
        <begin position="1281"/>
        <end position="1313"/>
    </location>
</feature>
<accession>A0A1F5G853</accession>
<sequence length="1628" mass="168778">MPSQPANTVDTSATADISTRDLITDAKNRSVGFGRGNPSTRLRYLVKLGLIPAPRRIIHPESASHKVPPRVIGYYPKNTLPLLVGIENLRKKGLSYEQIKIRQKVKKDIEIDQNTGDISVNQNPNLSKKKVGPLIISKNPSASNFVLFQKNGLSKSDLEHELGKHKKHVHDRLKIHERSIINHIDKRFGFGNVGPTINASYADFDLSKPNRFALLSKGFIITVATAGLISAGIYSTNNYIKYVTRDSNISESINRSDSLIGQVLAATSDDHRLYIDADTRVSGSTVFGEDITAPNVVYSLVAGTGIVIGAGQSPSVALDDSAIVSSVNSLAGSLTFAASGATSISASGSTITISSTDNNAGGDITAVNAGSGLSGGGSSGDVTLNVSLTSSGTTSTTSSASGLEISSGVSLLRGCSDSEALAWVSATSTWDCTTVGPGTITGPASSTDNAIVRWNGTGGTVIQNSGVTIDDSDILSGLAGLTSGGNITFSSAQILGASPLVFEGGTDDDVTTTLAFTDPTTSNKTITFPNETGTVCTTGSVCSGYQASGTYVTSVSGTADRITSTGGTTPVIDIAATYVGQTSITTLGTIATGTWDATDIALGAGGTGATLTDPGADRLFFWDDSATSTAWLVANTGLTISGTDLNVNLGTSIANSEIDADTINFDSIIDTATLDATWILGSPSAAAPTADYNLVLDGTGTGADYDSPALVFRGNDGAADTELDMSILLDVTSTTDYKLGFFNDGLAAEVASLDESGNLALSGIINQNGGDGSSFAGSVTFNDDVDYVFGAAENISIDASTTANTTTTGVLDLNVTSAKSDNRGIDLSYTSNFSGSPGTHNQYGIYNNFSSATALTNIDLNDPFYYSFIMNYYGIYSSTAKSGADGSVVANTLTTNTYGIVGSASNTSTDLGASVTRNTYGGYFSASGVTDGVHNAYGIYATASGADTNYAGYFYGNVTVGGTITTAIDVSDANITTALSLGTNDILASGSFTIDLVNASATQLTVDNSGAARADMRVFGVIFSDNDVVDSSGLFVTTGTTLYSIVDYDNDQSGDTFVWDINGIFGFGGTRLMSLNATELLVGAGNDAQINLSVDRGAICADNDDTSCPASPTAGRLYAINATVLTDDVAENMTSVENLEPGDVVSIDASQSADITRSRTPYDQTIIGIVSTAPGILLGGFEEDQSGIPEYPVALAGRVPVKVSSINGNIKAGDTITSSDIPGVAMKATKAGRTIGVALEDFNPSHNPTNPQTQEPAIGTIIVFVEPSWYIGTLAANGSLSSQVSGSSGQDSGNILLADNQINPDGTLDGLPSDLSAEDLSKAEALAQEGQILTAEQIQRLVQYEVDKRVGEILATSQQTEAQGQTLSQAENEQEGLALSGGGTEATNSAQLAEDKSDLSQAASDVAEETQQTLDELNQLLATSNLQLDTLTVTGPARLATTQVAGTFSQDGTFIIDYGKQINVLGSTLFFQNDPLAGCPNSSRDPLDNQGDPLFNCQDGILVDIGGGKFTFDKSGNLNVENTLVARSIQAEDIIINTADESSKLAGKSLIPSGQSQITILTTAVKPDAIVLITPVGQTYGQTLYIYSVQDFEGFTVAIENGPAQNDINFNWLIINSQKLTQNTKNTP</sequence>
<name>A0A1F5G853_9BACT</name>
<organism evidence="3 4">
    <name type="scientific">Candidatus Curtissbacteria bacterium RIFCSPHIGHO2_02_FULL_40_16b</name>
    <dbReference type="NCBI Taxonomy" id="1797714"/>
    <lineage>
        <taxon>Bacteria</taxon>
        <taxon>Candidatus Curtissiibacteriota</taxon>
    </lineage>
</organism>
<dbReference type="STRING" id="1797714.A3D04_04975"/>
<dbReference type="EMBL" id="MFBD01000039">
    <property type="protein sequence ID" value="OGD88073.1"/>
    <property type="molecule type" value="Genomic_DNA"/>
</dbReference>
<gene>
    <name evidence="3" type="ORF">A3D04_04975</name>
</gene>
<proteinExistence type="predicted"/>
<dbReference type="Proteomes" id="UP000177369">
    <property type="component" value="Unassembled WGS sequence"/>
</dbReference>
<feature type="compositionally biased region" description="Low complexity" evidence="2">
    <location>
        <begin position="1281"/>
        <end position="1293"/>
    </location>
</feature>
<evidence type="ECO:0000313" key="4">
    <source>
        <dbReference type="Proteomes" id="UP000177369"/>
    </source>
</evidence>